<feature type="transmembrane region" description="Helical" evidence="1">
    <location>
        <begin position="207"/>
        <end position="226"/>
    </location>
</feature>
<dbReference type="OrthoDB" id="116415at2"/>
<reference evidence="2 3" key="1">
    <citation type="submission" date="2020-08" db="EMBL/GenBank/DDBJ databases">
        <title>Genomic Encyclopedia of Type Strains, Phase IV (KMG-IV): sequencing the most valuable type-strain genomes for metagenomic binning, comparative biology and taxonomic classification.</title>
        <authorList>
            <person name="Goeker M."/>
        </authorList>
    </citation>
    <scope>NUCLEOTIDE SEQUENCE [LARGE SCALE GENOMIC DNA]</scope>
    <source>
        <strain evidence="2 3">DSM 103733</strain>
    </source>
</reference>
<proteinExistence type="predicted"/>
<dbReference type="EMBL" id="JACHEK010000005">
    <property type="protein sequence ID" value="MBB6144950.1"/>
    <property type="molecule type" value="Genomic_DNA"/>
</dbReference>
<comment type="caution">
    <text evidence="2">The sequence shown here is derived from an EMBL/GenBank/DDBJ whole genome shotgun (WGS) entry which is preliminary data.</text>
</comment>
<evidence type="ECO:0008006" key="4">
    <source>
        <dbReference type="Google" id="ProtNLM"/>
    </source>
</evidence>
<organism evidence="2 3">
    <name type="scientific">Silvibacterium bohemicum</name>
    <dbReference type="NCBI Taxonomy" id="1577686"/>
    <lineage>
        <taxon>Bacteria</taxon>
        <taxon>Pseudomonadati</taxon>
        <taxon>Acidobacteriota</taxon>
        <taxon>Terriglobia</taxon>
        <taxon>Terriglobales</taxon>
        <taxon>Acidobacteriaceae</taxon>
        <taxon>Silvibacterium</taxon>
    </lineage>
</organism>
<accession>A0A841JUW5</accession>
<dbReference type="RefSeq" id="WP_050059504.1">
    <property type="nucleotide sequence ID" value="NZ_JACHEK010000005.1"/>
</dbReference>
<gene>
    <name evidence="2" type="ORF">HNQ77_002906</name>
</gene>
<keyword evidence="3" id="KW-1185">Reference proteome</keyword>
<evidence type="ECO:0000313" key="3">
    <source>
        <dbReference type="Proteomes" id="UP000538666"/>
    </source>
</evidence>
<keyword evidence="1" id="KW-0472">Membrane</keyword>
<dbReference type="Proteomes" id="UP000538666">
    <property type="component" value="Unassembled WGS sequence"/>
</dbReference>
<keyword evidence="1" id="KW-0812">Transmembrane</keyword>
<dbReference type="AlphaFoldDB" id="A0A841JUW5"/>
<keyword evidence="1" id="KW-1133">Transmembrane helix</keyword>
<feature type="transmembrane region" description="Helical" evidence="1">
    <location>
        <begin position="179"/>
        <end position="201"/>
    </location>
</feature>
<sequence>MTVFVLLTLFLMALLLAGIETGRRIRLRQREEQTSSGLSVIDGAIFGLLGLLLAFAFSGADARFEARRQLIVQETNAIGTAWLRVDLLPAAAQPKLRQDFRQYVDDRIAFYRDLNDDPGKAARDFSESNALQMKIWSESIAAARQDSNPAVLSLVLSSLNDMIDITTTRSVALQTHPPLPIYILLFVLALASSLVAGFGMGDQNKRPWLHVIVYAVALTITIYTILDLEFPRVGIIRIDRYDKTLVNQRDSMK</sequence>
<protein>
    <recommendedName>
        <fullName evidence="4">DUF4239 domain-containing protein</fullName>
    </recommendedName>
</protein>
<dbReference type="Pfam" id="PF14023">
    <property type="entry name" value="Bestrophin-like"/>
    <property type="match status" value="1"/>
</dbReference>
<evidence type="ECO:0000256" key="1">
    <source>
        <dbReference type="SAM" id="Phobius"/>
    </source>
</evidence>
<evidence type="ECO:0000313" key="2">
    <source>
        <dbReference type="EMBL" id="MBB6144950.1"/>
    </source>
</evidence>
<name>A0A841JUW5_9BACT</name>
<dbReference type="InterPro" id="IPR025333">
    <property type="entry name" value="DUF4239"/>
</dbReference>
<feature type="transmembrane region" description="Helical" evidence="1">
    <location>
        <begin position="37"/>
        <end position="60"/>
    </location>
</feature>